<dbReference type="KEGG" id="bfm:BP422_13265"/>
<dbReference type="EMBL" id="CP018145">
    <property type="protein sequence ID" value="ASJ54441.1"/>
    <property type="molecule type" value="Genomic_DNA"/>
</dbReference>
<reference evidence="2 3" key="1">
    <citation type="submission" date="2016-11" db="EMBL/GenBank/DDBJ databases">
        <authorList>
            <person name="Jaros S."/>
            <person name="Januszkiewicz K."/>
            <person name="Wedrychowicz H."/>
        </authorList>
    </citation>
    <scope>NUCLEOTIDE SEQUENCE [LARGE SCALE GENOMIC DNA]</scope>
    <source>
        <strain evidence="2 3">NF2</strain>
    </source>
</reference>
<organism evidence="2 3">
    <name type="scientific">Brevibacillus formosus</name>
    <dbReference type="NCBI Taxonomy" id="54913"/>
    <lineage>
        <taxon>Bacteria</taxon>
        <taxon>Bacillati</taxon>
        <taxon>Bacillota</taxon>
        <taxon>Bacilli</taxon>
        <taxon>Bacillales</taxon>
        <taxon>Paenibacillaceae</taxon>
        <taxon>Brevibacillus</taxon>
    </lineage>
</organism>
<name>A0A220MH97_9BACL</name>
<dbReference type="AlphaFoldDB" id="A0A220MH97"/>
<evidence type="ECO:0000313" key="3">
    <source>
        <dbReference type="Proteomes" id="UP000197781"/>
    </source>
</evidence>
<evidence type="ECO:0000256" key="1">
    <source>
        <dbReference type="SAM" id="MobiDB-lite"/>
    </source>
</evidence>
<sequence length="335" mass="38094">MGIAEYGTTGFLVLPRLSFRNRRDKLLFADLMERASYKDGAGQKRGELLFNTAEFEREVGWTRKAITTSLNHLVKDGLIKISAAKRRCDGVFITILHYNQMQDLSTYKAHNSSEKGTIKGQSNADEGTIKGQLTDCENPCGSKDEGGSQMTEGTIKGQSNAHEGTMEGQSLFIKQQEQQYEHKNHLKDLPEQLSRMEHVESFVDSQMLANPISTLPRKLFVEYFNTIRLKRATGRIATSKAVKIWDKLLTYWENEKLANTPDGRAAIILYALSIHIMQHDDKDEDYTYGIIRRTTEHEARRKMLKLRNQGGAIREIAATGTDSGRAEYHEKRRSF</sequence>
<gene>
    <name evidence="2" type="ORF">BP422_13265</name>
</gene>
<protein>
    <submittedName>
        <fullName evidence="2">Uncharacterized protein</fullName>
    </submittedName>
</protein>
<proteinExistence type="predicted"/>
<evidence type="ECO:0000313" key="2">
    <source>
        <dbReference type="EMBL" id="ASJ54441.1"/>
    </source>
</evidence>
<dbReference type="Proteomes" id="UP000197781">
    <property type="component" value="Chromosome"/>
</dbReference>
<accession>A0A220MH97</accession>
<feature type="region of interest" description="Disordered" evidence="1">
    <location>
        <begin position="113"/>
        <end position="152"/>
    </location>
</feature>
<dbReference type="RefSeq" id="WP_088908187.1">
    <property type="nucleotide sequence ID" value="NZ_CP018145.1"/>
</dbReference>